<keyword evidence="7" id="KW-0869">Chloride channel</keyword>
<dbReference type="GO" id="GO:0034707">
    <property type="term" value="C:chloride channel complex"/>
    <property type="evidence" value="ECO:0007669"/>
    <property type="project" value="UniProtKB-KW"/>
</dbReference>
<feature type="transmembrane region" description="Helical" evidence="10">
    <location>
        <begin position="242"/>
        <end position="266"/>
    </location>
</feature>
<dbReference type="InterPro" id="IPR050368">
    <property type="entry name" value="ClC-type_chloride_channel"/>
</dbReference>
<evidence type="ECO:0000256" key="2">
    <source>
        <dbReference type="ARBA" id="ARBA00022448"/>
    </source>
</evidence>
<dbReference type="CDD" id="cd01034">
    <property type="entry name" value="EriC_like"/>
    <property type="match status" value="1"/>
</dbReference>
<dbReference type="STRING" id="375574.GCA_001418035_00216"/>
<dbReference type="InterPro" id="IPR014743">
    <property type="entry name" value="Cl-channel_core"/>
</dbReference>
<reference evidence="12" key="1">
    <citation type="submission" date="2015-08" db="EMBL/GenBank/DDBJ databases">
        <authorList>
            <person name="Varghese N."/>
        </authorList>
    </citation>
    <scope>NUCLEOTIDE SEQUENCE [LARGE SCALE GENOMIC DNA]</scope>
    <source>
        <strain evidence="12">DSM 17901</strain>
    </source>
</reference>
<feature type="transmembrane region" description="Helical" evidence="10">
    <location>
        <begin position="119"/>
        <end position="138"/>
    </location>
</feature>
<dbReference type="PANTHER" id="PTHR43427:SF6">
    <property type="entry name" value="CHLORIDE CHANNEL PROTEIN CLC-E"/>
    <property type="match status" value="1"/>
</dbReference>
<comment type="subcellular location">
    <subcellularLocation>
        <location evidence="1">Membrane</location>
        <topology evidence="1">Multi-pass membrane protein</topology>
    </subcellularLocation>
</comment>
<dbReference type="Proteomes" id="UP000243535">
    <property type="component" value="Unassembled WGS sequence"/>
</dbReference>
<feature type="transmembrane region" description="Helical" evidence="10">
    <location>
        <begin position="404"/>
        <end position="423"/>
    </location>
</feature>
<evidence type="ECO:0000256" key="8">
    <source>
        <dbReference type="ARBA" id="ARBA00023214"/>
    </source>
</evidence>
<dbReference type="InterPro" id="IPR001807">
    <property type="entry name" value="ClC"/>
</dbReference>
<proteinExistence type="predicted"/>
<name>A0A0K6GSA2_9NEIS</name>
<evidence type="ECO:0000256" key="9">
    <source>
        <dbReference type="ARBA" id="ARBA00023303"/>
    </source>
</evidence>
<accession>A0A0K6GSA2</accession>
<keyword evidence="5" id="KW-0406">Ion transport</keyword>
<evidence type="ECO:0000256" key="7">
    <source>
        <dbReference type="ARBA" id="ARBA00023173"/>
    </source>
</evidence>
<dbReference type="SUPFAM" id="SSF81340">
    <property type="entry name" value="Clc chloride channel"/>
    <property type="match status" value="1"/>
</dbReference>
<evidence type="ECO:0000256" key="6">
    <source>
        <dbReference type="ARBA" id="ARBA00023136"/>
    </source>
</evidence>
<evidence type="ECO:0000256" key="5">
    <source>
        <dbReference type="ARBA" id="ARBA00023065"/>
    </source>
</evidence>
<keyword evidence="4 10" id="KW-1133">Transmembrane helix</keyword>
<evidence type="ECO:0000313" key="11">
    <source>
        <dbReference type="EMBL" id="CUA81575.1"/>
    </source>
</evidence>
<feature type="transmembrane region" description="Helical" evidence="10">
    <location>
        <begin position="167"/>
        <end position="191"/>
    </location>
</feature>
<keyword evidence="8" id="KW-0868">Chloride</keyword>
<evidence type="ECO:0000256" key="3">
    <source>
        <dbReference type="ARBA" id="ARBA00022692"/>
    </source>
</evidence>
<keyword evidence="3 10" id="KW-0812">Transmembrane</keyword>
<protein>
    <submittedName>
        <fullName evidence="11">H+/Cl-antiporter ClcA</fullName>
    </submittedName>
</protein>
<dbReference type="PRINTS" id="PR00762">
    <property type="entry name" value="CLCHANNEL"/>
</dbReference>
<feature type="transmembrane region" description="Helical" evidence="10">
    <location>
        <begin position="363"/>
        <end position="384"/>
    </location>
</feature>
<feature type="transmembrane region" description="Helical" evidence="10">
    <location>
        <begin position="278"/>
        <end position="298"/>
    </location>
</feature>
<sequence>MPTGRSKTRRRLRRQFRYLYWSLTVWRRWGPVWASAVLIGLVACLFAGGSRLSHELFFEIYDHSRYWPLLITPFGLGLSVWLMHRYFPGAAGGGIPQAIVTLEPAGSVLRDRFLSLRAALGKMLLTLLGISSGATFGYEGPIVQVGAALKYSLSRRTYRNEGQARSLILAGGAAGVAAAFNTPLAGIVFAIEEMGRTFDQRASRTILFSVILAGLTAIAVMGNDTYFGRASAAELELGASWIAVPLCAVLGGVLGGLTATVMLRLSERLPGPLHACRLRFPVLFAAACGLVIALIGIASGGTTFGTGYFRASDILAGHPEGLENYGLLKLVTMLLSFISGAPGGSFAPSLAVGAGLGLNMAELLPFLPATPVILLGMVAFFAGMTRAPLTGFVIVMEMTDSSTMIIPLMATALIAANLSRFLTRRPLYEGQARLILHPAAAKPTAAPGAN</sequence>
<dbReference type="RefSeq" id="WP_055433147.1">
    <property type="nucleotide sequence ID" value="NZ_CYHA01000001.1"/>
</dbReference>
<dbReference type="AlphaFoldDB" id="A0A0K6GSA2"/>
<evidence type="ECO:0000256" key="4">
    <source>
        <dbReference type="ARBA" id="ARBA00022989"/>
    </source>
</evidence>
<dbReference type="GO" id="GO:0005254">
    <property type="term" value="F:chloride channel activity"/>
    <property type="evidence" value="ECO:0007669"/>
    <property type="project" value="UniProtKB-KW"/>
</dbReference>
<feature type="transmembrane region" description="Helical" evidence="10">
    <location>
        <begin position="65"/>
        <end position="83"/>
    </location>
</feature>
<gene>
    <name evidence="11" type="ORF">Ga0061063_0417</name>
</gene>
<keyword evidence="9" id="KW-0407">Ion channel</keyword>
<dbReference type="PANTHER" id="PTHR43427">
    <property type="entry name" value="CHLORIDE CHANNEL PROTEIN CLC-E"/>
    <property type="match status" value="1"/>
</dbReference>
<dbReference type="EMBL" id="CYHA01000001">
    <property type="protein sequence ID" value="CUA81575.1"/>
    <property type="molecule type" value="Genomic_DNA"/>
</dbReference>
<feature type="transmembrane region" description="Helical" evidence="10">
    <location>
        <begin position="330"/>
        <end position="351"/>
    </location>
</feature>
<organism evidence="11 12">
    <name type="scientific">Gulbenkiania indica</name>
    <dbReference type="NCBI Taxonomy" id="375574"/>
    <lineage>
        <taxon>Bacteria</taxon>
        <taxon>Pseudomonadati</taxon>
        <taxon>Pseudomonadota</taxon>
        <taxon>Betaproteobacteria</taxon>
        <taxon>Neisseriales</taxon>
        <taxon>Chromobacteriaceae</taxon>
        <taxon>Gulbenkiania</taxon>
    </lineage>
</organism>
<evidence type="ECO:0000256" key="10">
    <source>
        <dbReference type="SAM" id="Phobius"/>
    </source>
</evidence>
<dbReference type="Gene3D" id="1.10.3080.10">
    <property type="entry name" value="Clc chloride channel"/>
    <property type="match status" value="1"/>
</dbReference>
<evidence type="ECO:0000256" key="1">
    <source>
        <dbReference type="ARBA" id="ARBA00004141"/>
    </source>
</evidence>
<dbReference type="Pfam" id="PF00654">
    <property type="entry name" value="Voltage_CLC"/>
    <property type="match status" value="1"/>
</dbReference>
<dbReference type="OrthoDB" id="9767361at2"/>
<evidence type="ECO:0000313" key="12">
    <source>
        <dbReference type="Proteomes" id="UP000243535"/>
    </source>
</evidence>
<keyword evidence="6 10" id="KW-0472">Membrane</keyword>
<keyword evidence="12" id="KW-1185">Reference proteome</keyword>
<keyword evidence="2" id="KW-0813">Transport</keyword>
<feature type="transmembrane region" description="Helical" evidence="10">
    <location>
        <begin position="203"/>
        <end position="222"/>
    </location>
</feature>